<dbReference type="Proteomes" id="UP001165090">
    <property type="component" value="Unassembled WGS sequence"/>
</dbReference>
<dbReference type="Pfam" id="PF12796">
    <property type="entry name" value="Ank_2"/>
    <property type="match status" value="1"/>
</dbReference>
<feature type="repeat" description="ANK" evidence="3">
    <location>
        <begin position="92"/>
        <end position="124"/>
    </location>
</feature>
<name>A0ABQ5RWI0_9CHLO</name>
<dbReference type="PANTHER" id="PTHR24171:SF8">
    <property type="entry name" value="BRCA1-ASSOCIATED RING DOMAIN PROTEIN 1"/>
    <property type="match status" value="1"/>
</dbReference>
<comment type="caution">
    <text evidence="5">The sequence shown here is derived from an EMBL/GenBank/DDBJ whole genome shotgun (WGS) entry which is preliminary data.</text>
</comment>
<feature type="compositionally biased region" description="Acidic residues" evidence="4">
    <location>
        <begin position="43"/>
        <end position="54"/>
    </location>
</feature>
<dbReference type="PRINTS" id="PR01415">
    <property type="entry name" value="ANKYRIN"/>
</dbReference>
<keyword evidence="1" id="KW-0677">Repeat</keyword>
<keyword evidence="6" id="KW-1185">Reference proteome</keyword>
<protein>
    <submittedName>
        <fullName evidence="5">Uncharacterized protein</fullName>
    </submittedName>
</protein>
<accession>A0ABQ5RWI0</accession>
<evidence type="ECO:0000256" key="1">
    <source>
        <dbReference type="ARBA" id="ARBA00022737"/>
    </source>
</evidence>
<dbReference type="InterPro" id="IPR036770">
    <property type="entry name" value="Ankyrin_rpt-contain_sf"/>
</dbReference>
<evidence type="ECO:0000256" key="4">
    <source>
        <dbReference type="SAM" id="MobiDB-lite"/>
    </source>
</evidence>
<reference evidence="5 6" key="1">
    <citation type="journal article" date="2023" name="IScience">
        <title>Expanded male sex-determining region conserved during the evolution of homothallism in the green alga Volvox.</title>
        <authorList>
            <person name="Yamamoto K."/>
            <person name="Matsuzaki R."/>
            <person name="Mahakham W."/>
            <person name="Heman W."/>
            <person name="Sekimoto H."/>
            <person name="Kawachi M."/>
            <person name="Minakuchi Y."/>
            <person name="Toyoda A."/>
            <person name="Nozaki H."/>
        </authorList>
    </citation>
    <scope>NUCLEOTIDE SEQUENCE [LARGE SCALE GENOMIC DNA]</scope>
    <source>
        <strain evidence="5 6">NIES-4468</strain>
    </source>
</reference>
<feature type="repeat" description="ANK" evidence="3">
    <location>
        <begin position="126"/>
        <end position="152"/>
    </location>
</feature>
<evidence type="ECO:0000313" key="5">
    <source>
        <dbReference type="EMBL" id="GLI61628.1"/>
    </source>
</evidence>
<dbReference type="Pfam" id="PF13857">
    <property type="entry name" value="Ank_5"/>
    <property type="match status" value="1"/>
</dbReference>
<feature type="repeat" description="ANK" evidence="3">
    <location>
        <begin position="161"/>
        <end position="193"/>
    </location>
</feature>
<keyword evidence="2 3" id="KW-0040">ANK repeat</keyword>
<dbReference type="EMBL" id="BSDZ01000010">
    <property type="protein sequence ID" value="GLI61628.1"/>
    <property type="molecule type" value="Genomic_DNA"/>
</dbReference>
<gene>
    <name evidence="5" type="ORF">VaNZ11_004047</name>
</gene>
<dbReference type="SMART" id="SM00248">
    <property type="entry name" value="ANK"/>
    <property type="match status" value="3"/>
</dbReference>
<sequence length="214" mass="22507">ESDNMENGHQHNDQDGDVPTLSQDEYAWLQAQLAAAGLGGGDDSGDANDDDWEDPTGGPLRELLIATEEGRVERVKELLQGFPGDVNTPGPDGDTALHLACLFGHTGCVEALLDGGADANIVNPEDGSTALHDAAAGGYVEICEMLLAKANNNILAKADDDGDTPLHNAARGNHADIVKLFLARGADPYVENGYGIKPVDEAEEQLVIDLLQEA</sequence>
<dbReference type="PROSITE" id="PS50297">
    <property type="entry name" value="ANK_REP_REGION"/>
    <property type="match status" value="3"/>
</dbReference>
<proteinExistence type="predicted"/>
<feature type="non-terminal residue" evidence="5">
    <location>
        <position position="1"/>
    </location>
</feature>
<feature type="region of interest" description="Disordered" evidence="4">
    <location>
        <begin position="1"/>
        <end position="59"/>
    </location>
</feature>
<dbReference type="SUPFAM" id="SSF48403">
    <property type="entry name" value="Ankyrin repeat"/>
    <property type="match status" value="1"/>
</dbReference>
<evidence type="ECO:0000313" key="6">
    <source>
        <dbReference type="Proteomes" id="UP001165090"/>
    </source>
</evidence>
<dbReference type="PANTHER" id="PTHR24171">
    <property type="entry name" value="ANKYRIN REPEAT DOMAIN-CONTAINING PROTEIN 39-RELATED"/>
    <property type="match status" value="1"/>
</dbReference>
<feature type="compositionally biased region" description="Basic and acidic residues" evidence="4">
    <location>
        <begin position="1"/>
        <end position="14"/>
    </location>
</feature>
<dbReference type="PROSITE" id="PS50088">
    <property type="entry name" value="ANK_REPEAT"/>
    <property type="match status" value="3"/>
</dbReference>
<organism evidence="5 6">
    <name type="scientific">Volvox africanus</name>
    <dbReference type="NCBI Taxonomy" id="51714"/>
    <lineage>
        <taxon>Eukaryota</taxon>
        <taxon>Viridiplantae</taxon>
        <taxon>Chlorophyta</taxon>
        <taxon>core chlorophytes</taxon>
        <taxon>Chlorophyceae</taxon>
        <taxon>CS clade</taxon>
        <taxon>Chlamydomonadales</taxon>
        <taxon>Volvocaceae</taxon>
        <taxon>Volvox</taxon>
    </lineage>
</organism>
<evidence type="ECO:0000256" key="3">
    <source>
        <dbReference type="PROSITE-ProRule" id="PRU00023"/>
    </source>
</evidence>
<dbReference type="InterPro" id="IPR002110">
    <property type="entry name" value="Ankyrin_rpt"/>
</dbReference>
<evidence type="ECO:0000256" key="2">
    <source>
        <dbReference type="ARBA" id="ARBA00023043"/>
    </source>
</evidence>
<dbReference type="Gene3D" id="1.25.40.20">
    <property type="entry name" value="Ankyrin repeat-containing domain"/>
    <property type="match status" value="1"/>
</dbReference>